<keyword evidence="3 4" id="KW-0862">Zinc</keyword>
<dbReference type="InterPro" id="IPR035240">
    <property type="entry name" value="SprT_Zn_ribbon"/>
</dbReference>
<dbReference type="AlphaFoldDB" id="A0A9X0PFW8"/>
<reference evidence="6 7" key="1">
    <citation type="journal article" date="2020" name="Access Microbiol">
        <title>Isolation and genome sequencing of Staphylococcus schleiferi subspecies coagulans from Antarctic seals.</title>
        <authorList>
            <person name="Foster G."/>
            <person name="Robb A."/>
            <person name="Paterson G.K."/>
        </authorList>
    </citation>
    <scope>NUCLEOTIDE SEQUENCE [LARGE SCALE GENOMIC DNA]</scope>
    <source>
        <strain evidence="6 7">M615/02/4</strain>
    </source>
</reference>
<comment type="subcellular location">
    <subcellularLocation>
        <location evidence="4">Cytoplasm</location>
    </subcellularLocation>
</comment>
<dbReference type="HAMAP" id="MF_00745">
    <property type="entry name" value="SprT_like"/>
    <property type="match status" value="1"/>
</dbReference>
<evidence type="ECO:0000256" key="3">
    <source>
        <dbReference type="ARBA" id="ARBA00022833"/>
    </source>
</evidence>
<keyword evidence="1 4" id="KW-0963">Cytoplasm</keyword>
<comment type="caution">
    <text evidence="6">The sequence shown here is derived from an EMBL/GenBank/DDBJ whole genome shotgun (WGS) entry which is preliminary data.</text>
</comment>
<accession>A0A9X0PFW8</accession>
<protein>
    <recommendedName>
        <fullName evidence="4">Protein SprT-like</fullName>
    </recommendedName>
</protein>
<feature type="domain" description="SprT-like" evidence="5">
    <location>
        <begin position="4"/>
        <end position="147"/>
    </location>
</feature>
<evidence type="ECO:0000313" key="7">
    <source>
        <dbReference type="Proteomes" id="UP000524893"/>
    </source>
</evidence>
<evidence type="ECO:0000256" key="4">
    <source>
        <dbReference type="HAMAP-Rule" id="MF_00745"/>
    </source>
</evidence>
<evidence type="ECO:0000256" key="2">
    <source>
        <dbReference type="ARBA" id="ARBA00022723"/>
    </source>
</evidence>
<dbReference type="Pfam" id="PF17283">
    <property type="entry name" value="Zn_ribbon_SprT"/>
    <property type="match status" value="1"/>
</dbReference>
<sequence length="151" mass="18041">MNNQELQKLTESIAINEFNQPFQHQAFFNNRLRTTGGRYMLESHHIEINPKQYETYGKQALIDIIKHELCHYFLHIEGKGYQHKNQDFKLLAEKVKAPRFCQPIKSYQSRVKYEYQCLSCQTTFQRIRSVNIEKMRCGKCGGRLKLLRQLR</sequence>
<keyword evidence="2 4" id="KW-0479">Metal-binding</keyword>
<dbReference type="GO" id="GO:0005737">
    <property type="term" value="C:cytoplasm"/>
    <property type="evidence" value="ECO:0007669"/>
    <property type="project" value="UniProtKB-SubCell"/>
</dbReference>
<dbReference type="InterPro" id="IPR023524">
    <property type="entry name" value="Uncharacterised_SprT-like"/>
</dbReference>
<dbReference type="NCBIfam" id="NF003339">
    <property type="entry name" value="PRK04351.1"/>
    <property type="match status" value="1"/>
</dbReference>
<dbReference type="RefSeq" id="WP_182281059.1">
    <property type="nucleotide sequence ID" value="NZ_JABTCN010000035.1"/>
</dbReference>
<feature type="binding site" evidence="4">
    <location>
        <position position="67"/>
    </location>
    <ligand>
        <name>Zn(2+)</name>
        <dbReference type="ChEBI" id="CHEBI:29105"/>
    </ligand>
</feature>
<dbReference type="Proteomes" id="UP000524893">
    <property type="component" value="Unassembled WGS sequence"/>
</dbReference>
<feature type="active site" evidence="4">
    <location>
        <position position="68"/>
    </location>
</feature>
<dbReference type="GO" id="GO:0008270">
    <property type="term" value="F:zinc ion binding"/>
    <property type="evidence" value="ECO:0007669"/>
    <property type="project" value="UniProtKB-UniRule"/>
</dbReference>
<evidence type="ECO:0000256" key="1">
    <source>
        <dbReference type="ARBA" id="ARBA00022490"/>
    </source>
</evidence>
<proteinExistence type="inferred from homology"/>
<organism evidence="6 7">
    <name type="scientific">Staphylococcus coagulans</name>
    <dbReference type="NCBI Taxonomy" id="74706"/>
    <lineage>
        <taxon>Bacteria</taxon>
        <taxon>Bacillati</taxon>
        <taxon>Bacillota</taxon>
        <taxon>Bacilli</taxon>
        <taxon>Bacillales</taxon>
        <taxon>Staphylococcaceae</taxon>
        <taxon>Staphylococcus</taxon>
    </lineage>
</organism>
<dbReference type="Pfam" id="PF10263">
    <property type="entry name" value="SprT-like"/>
    <property type="match status" value="1"/>
</dbReference>
<comment type="cofactor">
    <cofactor evidence="4">
        <name>Zn(2+)</name>
        <dbReference type="ChEBI" id="CHEBI:29105"/>
    </cofactor>
    <text evidence="4">Binds 1 zinc ion.</text>
</comment>
<dbReference type="InterPro" id="IPR006640">
    <property type="entry name" value="SprT-like_domain"/>
</dbReference>
<evidence type="ECO:0000313" key="6">
    <source>
        <dbReference type="EMBL" id="MBA8777160.1"/>
    </source>
</evidence>
<feature type="binding site" evidence="4">
    <location>
        <position position="71"/>
    </location>
    <ligand>
        <name>Zn(2+)</name>
        <dbReference type="ChEBI" id="CHEBI:29105"/>
    </ligand>
</feature>
<dbReference type="GO" id="GO:0006950">
    <property type="term" value="P:response to stress"/>
    <property type="evidence" value="ECO:0007669"/>
    <property type="project" value="UniProtKB-ARBA"/>
</dbReference>
<gene>
    <name evidence="6" type="ORF">HR081_09750</name>
</gene>
<dbReference type="SMART" id="SM00731">
    <property type="entry name" value="SprT"/>
    <property type="match status" value="1"/>
</dbReference>
<name>A0A9X0PFW8_9STAP</name>
<comment type="similarity">
    <text evidence="4">Belongs to the SprT family.</text>
</comment>
<evidence type="ECO:0000259" key="5">
    <source>
        <dbReference type="SMART" id="SM00731"/>
    </source>
</evidence>
<dbReference type="EMBL" id="JABTCN010000035">
    <property type="protein sequence ID" value="MBA8777160.1"/>
    <property type="molecule type" value="Genomic_DNA"/>
</dbReference>